<comment type="caution">
    <text evidence="2">The sequence shown here is derived from an EMBL/GenBank/DDBJ whole genome shotgun (WGS) entry which is preliminary data.</text>
</comment>
<proteinExistence type="predicted"/>
<evidence type="ECO:0000256" key="1">
    <source>
        <dbReference type="SAM" id="MobiDB-lite"/>
    </source>
</evidence>
<reference evidence="2" key="1">
    <citation type="submission" date="2020-11" db="EMBL/GenBank/DDBJ databases">
        <title>Sequencing the genomes of 1000 actinobacteria strains.</title>
        <authorList>
            <person name="Klenk H.-P."/>
        </authorList>
    </citation>
    <scope>NUCLEOTIDE SEQUENCE</scope>
    <source>
        <strain evidence="2">DSM 45356</strain>
    </source>
</reference>
<dbReference type="RefSeq" id="WP_197002001.1">
    <property type="nucleotide sequence ID" value="NZ_BONS01000004.1"/>
</dbReference>
<evidence type="ECO:0000313" key="2">
    <source>
        <dbReference type="EMBL" id="MBG6134811.1"/>
    </source>
</evidence>
<sequence length="462" mass="49771">MNQPLPGAGTAAPEPADLDPRVTRHLAERVAAFESEIEAVAPAGPRVGDVTARLAARTDLSPAVRLLLRHPPIVQGLLRDQSAALPKEQVLEAVLAGLRSHAAELEKDVCEDFLADAALPGHRAEVVSLARAEHLDVRPGQHQHQILAWWLRAKITSRSLPKLLNAMGKVYLPAEEYTTGQLERAAHQLDAGASLASVLSGLRSAHRLRPSDGDEPCPQLPPLGPVTGPVPVLETGAGDARAAGAVLQMEAFGDGLGMFEGARSLVRRWEAGELRFADEKVNALLYCHWQRGERLDAPARATLYGSVRSAGDFPELWNDLIRSVGRYLDHEDREAYDGDVGDSVALSAVLAASLRIRARLTTAVGGLADWRARELYRQYTEATDLLSHPDVVAALAPGGDRYQVADALARLDDRATGDVWGGYTRAYAVSTVLDELVDLAPGDMSGEQLRPLIRAAALLRRV</sequence>
<name>A0A8J7KIV9_9ACTN</name>
<evidence type="ECO:0000313" key="3">
    <source>
        <dbReference type="Proteomes" id="UP000622552"/>
    </source>
</evidence>
<organism evidence="2 3">
    <name type="scientific">Longispora fulva</name>
    <dbReference type="NCBI Taxonomy" id="619741"/>
    <lineage>
        <taxon>Bacteria</taxon>
        <taxon>Bacillati</taxon>
        <taxon>Actinomycetota</taxon>
        <taxon>Actinomycetes</taxon>
        <taxon>Micromonosporales</taxon>
        <taxon>Micromonosporaceae</taxon>
        <taxon>Longispora</taxon>
    </lineage>
</organism>
<feature type="region of interest" description="Disordered" evidence="1">
    <location>
        <begin position="1"/>
        <end position="20"/>
    </location>
</feature>
<protein>
    <submittedName>
        <fullName evidence="2">Uncharacterized protein</fullName>
    </submittedName>
</protein>
<dbReference type="Proteomes" id="UP000622552">
    <property type="component" value="Unassembled WGS sequence"/>
</dbReference>
<keyword evidence="3" id="KW-1185">Reference proteome</keyword>
<feature type="region of interest" description="Disordered" evidence="1">
    <location>
        <begin position="207"/>
        <end position="227"/>
    </location>
</feature>
<dbReference type="AlphaFoldDB" id="A0A8J7KIV9"/>
<dbReference type="EMBL" id="JADOUF010000001">
    <property type="protein sequence ID" value="MBG6134811.1"/>
    <property type="molecule type" value="Genomic_DNA"/>
</dbReference>
<accession>A0A8J7KIV9</accession>
<gene>
    <name evidence="2" type="ORF">IW245_001005</name>
</gene>